<comment type="subcellular location">
    <subcellularLocation>
        <location evidence="1">Cell membrane</location>
        <topology evidence="1">Peripheral membrane protein</topology>
    </subcellularLocation>
</comment>
<dbReference type="Pfam" id="PF08352">
    <property type="entry name" value="oligo_HPY"/>
    <property type="match status" value="1"/>
</dbReference>
<reference evidence="8" key="1">
    <citation type="submission" date="2013-08" db="EMBL/GenBank/DDBJ databases">
        <authorList>
            <person name="Mendez C."/>
            <person name="Richter M."/>
            <person name="Ferrer M."/>
            <person name="Sanchez J."/>
        </authorList>
    </citation>
    <scope>NUCLEOTIDE SEQUENCE</scope>
</reference>
<dbReference type="GO" id="GO:0005886">
    <property type="term" value="C:plasma membrane"/>
    <property type="evidence" value="ECO:0007669"/>
    <property type="project" value="UniProtKB-SubCell"/>
</dbReference>
<keyword evidence="2" id="KW-0813">Transport</keyword>
<dbReference type="InterPro" id="IPR017871">
    <property type="entry name" value="ABC_transporter-like_CS"/>
</dbReference>
<dbReference type="EMBL" id="AUZX01008039">
    <property type="protein sequence ID" value="EQD57086.1"/>
    <property type="molecule type" value="Genomic_DNA"/>
</dbReference>
<evidence type="ECO:0000313" key="8">
    <source>
        <dbReference type="EMBL" id="EQD57086.1"/>
    </source>
</evidence>
<dbReference type="FunFam" id="3.40.50.300:FF:000016">
    <property type="entry name" value="Oligopeptide ABC transporter ATP-binding component"/>
    <property type="match status" value="1"/>
</dbReference>
<dbReference type="InterPro" id="IPR003439">
    <property type="entry name" value="ABC_transporter-like_ATP-bd"/>
</dbReference>
<keyword evidence="5" id="KW-0067">ATP-binding</keyword>
<evidence type="ECO:0000256" key="2">
    <source>
        <dbReference type="ARBA" id="ARBA00022448"/>
    </source>
</evidence>
<dbReference type="PANTHER" id="PTHR43297:SF7">
    <property type="entry name" value="D,D-DIPEPTIDE TRANSPORT ATP-BINDING PROTEIN DDPD-RELATED"/>
    <property type="match status" value="1"/>
</dbReference>
<keyword evidence="6" id="KW-0472">Membrane</keyword>
<feature type="domain" description="ABC transporter" evidence="7">
    <location>
        <begin position="6"/>
        <end position="254"/>
    </location>
</feature>
<evidence type="ECO:0000256" key="1">
    <source>
        <dbReference type="ARBA" id="ARBA00004202"/>
    </source>
</evidence>
<dbReference type="SMART" id="SM00382">
    <property type="entry name" value="AAA"/>
    <property type="match status" value="1"/>
</dbReference>
<evidence type="ECO:0000256" key="4">
    <source>
        <dbReference type="ARBA" id="ARBA00022741"/>
    </source>
</evidence>
<keyword evidence="4" id="KW-0547">Nucleotide-binding</keyword>
<dbReference type="InterPro" id="IPR050388">
    <property type="entry name" value="ABC_Ni/Peptide_Import"/>
</dbReference>
<dbReference type="PROSITE" id="PS50893">
    <property type="entry name" value="ABC_TRANSPORTER_2"/>
    <property type="match status" value="1"/>
</dbReference>
<evidence type="ECO:0000256" key="3">
    <source>
        <dbReference type="ARBA" id="ARBA00022475"/>
    </source>
</evidence>
<dbReference type="InterPro" id="IPR003593">
    <property type="entry name" value="AAA+_ATPase"/>
</dbReference>
<dbReference type="GO" id="GO:0015833">
    <property type="term" value="P:peptide transport"/>
    <property type="evidence" value="ECO:0007669"/>
    <property type="project" value="InterPro"/>
</dbReference>
<proteinExistence type="predicted"/>
<evidence type="ECO:0000256" key="5">
    <source>
        <dbReference type="ARBA" id="ARBA00022840"/>
    </source>
</evidence>
<name>T1A8Z1_9ZZZZ</name>
<dbReference type="AlphaFoldDB" id="T1A8Z1"/>
<accession>T1A8Z1</accession>
<dbReference type="PROSITE" id="PS00211">
    <property type="entry name" value="ABC_TRANSPORTER_1"/>
    <property type="match status" value="1"/>
</dbReference>
<sequence>MALLEVRDLSIRFATVDGGTVCAVNGITLDLQRGEVLGIVGESGSGKSQTWLGVLGLLARNGRAEGSARFDGKELLGLSHAALNHLRGARMGMIFQDPMTALNPFLSVGRQLTEVLQQHRGVGRREAEREAIAALEMVHITDARRRLSMHPHEFSGGMRQRVMIAMAMLTRPDVLICDEPTTFLDVTVQRQILALLDELRQRFNTAIVFITHDLGVIAEIADRVIVMYGGRVMEQADVHTLFADYRHPYTEGLLRSVPRPDVTSHGALATIAGNPPDLARCPRAVRSRHAACTASRAATRRCRTCSMSAPITGAPVITSARWASCRPWHERAARAAAARGR</sequence>
<protein>
    <submittedName>
        <fullName evidence="8">Oligopeptide/dipeptide ABC transporter, ATPase subunit</fullName>
    </submittedName>
</protein>
<dbReference type="GO" id="GO:0005524">
    <property type="term" value="F:ATP binding"/>
    <property type="evidence" value="ECO:0007669"/>
    <property type="project" value="UniProtKB-KW"/>
</dbReference>
<comment type="caution">
    <text evidence="8">The sequence shown here is derived from an EMBL/GenBank/DDBJ whole genome shotgun (WGS) entry which is preliminary data.</text>
</comment>
<keyword evidence="3" id="KW-1003">Cell membrane</keyword>
<dbReference type="PANTHER" id="PTHR43297">
    <property type="entry name" value="OLIGOPEPTIDE TRANSPORT ATP-BINDING PROTEIN APPD"/>
    <property type="match status" value="1"/>
</dbReference>
<gene>
    <name evidence="8" type="ORF">B1A_11254</name>
</gene>
<dbReference type="CDD" id="cd03257">
    <property type="entry name" value="ABC_NikE_OppD_transporters"/>
    <property type="match status" value="1"/>
</dbReference>
<dbReference type="SUPFAM" id="SSF52540">
    <property type="entry name" value="P-loop containing nucleoside triphosphate hydrolases"/>
    <property type="match status" value="1"/>
</dbReference>
<dbReference type="GO" id="GO:0016887">
    <property type="term" value="F:ATP hydrolysis activity"/>
    <property type="evidence" value="ECO:0007669"/>
    <property type="project" value="InterPro"/>
</dbReference>
<evidence type="ECO:0000259" key="7">
    <source>
        <dbReference type="PROSITE" id="PS50893"/>
    </source>
</evidence>
<dbReference type="InterPro" id="IPR013563">
    <property type="entry name" value="Oligopep_ABC_C"/>
</dbReference>
<reference evidence="8" key="2">
    <citation type="journal article" date="2014" name="ISME J.">
        <title>Microbial stratification in low pH oxic and suboxic macroscopic growths along an acid mine drainage.</title>
        <authorList>
            <person name="Mendez-Garcia C."/>
            <person name="Mesa V."/>
            <person name="Sprenger R.R."/>
            <person name="Richter M."/>
            <person name="Diez M.S."/>
            <person name="Solano J."/>
            <person name="Bargiela R."/>
            <person name="Golyshina O.V."/>
            <person name="Manteca A."/>
            <person name="Ramos J.L."/>
            <person name="Gallego J.R."/>
            <person name="Llorente I."/>
            <person name="Martins Dos Santos V.A."/>
            <person name="Jensen O.N."/>
            <person name="Pelaez A.I."/>
            <person name="Sanchez J."/>
            <person name="Ferrer M."/>
        </authorList>
    </citation>
    <scope>NUCLEOTIDE SEQUENCE</scope>
</reference>
<evidence type="ECO:0000256" key="6">
    <source>
        <dbReference type="ARBA" id="ARBA00023136"/>
    </source>
</evidence>
<dbReference type="NCBIfam" id="TIGR01727">
    <property type="entry name" value="oligo_HPY"/>
    <property type="match status" value="1"/>
</dbReference>
<dbReference type="Pfam" id="PF00005">
    <property type="entry name" value="ABC_tran"/>
    <property type="match status" value="1"/>
</dbReference>
<organism evidence="8">
    <name type="scientific">mine drainage metagenome</name>
    <dbReference type="NCBI Taxonomy" id="410659"/>
    <lineage>
        <taxon>unclassified sequences</taxon>
        <taxon>metagenomes</taxon>
        <taxon>ecological metagenomes</taxon>
    </lineage>
</organism>
<dbReference type="InterPro" id="IPR027417">
    <property type="entry name" value="P-loop_NTPase"/>
</dbReference>
<dbReference type="Gene3D" id="3.40.50.300">
    <property type="entry name" value="P-loop containing nucleotide triphosphate hydrolases"/>
    <property type="match status" value="1"/>
</dbReference>